<protein>
    <submittedName>
        <fullName evidence="1">Uncharacterized protein</fullName>
    </submittedName>
</protein>
<evidence type="ECO:0000313" key="2">
    <source>
        <dbReference type="Proteomes" id="UP000501945"/>
    </source>
</evidence>
<organism evidence="1 2">
    <name type="scientific">Pseudolactococcus raffinolactis</name>
    <dbReference type="NCBI Taxonomy" id="1366"/>
    <lineage>
        <taxon>Bacteria</taxon>
        <taxon>Bacillati</taxon>
        <taxon>Bacillota</taxon>
        <taxon>Bacilli</taxon>
        <taxon>Lactobacillales</taxon>
        <taxon>Streptococcaceae</taxon>
        <taxon>Pseudolactococcus</taxon>
    </lineage>
</organism>
<dbReference type="RefSeq" id="WP_167839300.1">
    <property type="nucleotide sequence ID" value="NZ_CP047617.1"/>
</dbReference>
<sequence length="230" mass="27094">MDNKIRKMKDYSALASWAIWESNRDDGEFLNEADLVENIDFIKYEHQLQKSNTIFVAMNPGGEFDEEESKLATRKIENKERPWNNFHNVGKSRDYLLAQAIKDTPESGSYMTDFFPIVGSDSKEIRKFVNSKDNKELIEKLVLELDEEISLFLPREKEVRLLCIGRKPYEWAEKFLIKPKLKMKKEYKVFYIPHYSGANNGEIKNQAEKLGVENYYPTVVKAFLERFRNE</sequence>
<dbReference type="Proteomes" id="UP000501945">
    <property type="component" value="Plasmid pLraf_19_5_1"/>
</dbReference>
<reference evidence="1 2" key="1">
    <citation type="submission" date="2019-12" db="EMBL/GenBank/DDBJ databases">
        <title>Whole genome sequences of Lactococcus raffinolactis strains isolated from sewage.</title>
        <authorList>
            <person name="Ybazeta G."/>
            <person name="Ross M."/>
            <person name="Brabant-Kirwan D."/>
            <person name="Saleh M."/>
            <person name="Dillon J.A."/>
            <person name="Splinter K."/>
            <person name="Nokhbeh R."/>
        </authorList>
    </citation>
    <scope>NUCLEOTIDE SEQUENCE [LARGE SCALE GENOMIC DNA]</scope>
    <source>
        <strain evidence="1 2">Lr_19_5</strain>
        <plasmid evidence="2">plraf_19_5_1</plasmid>
    </source>
</reference>
<accession>A0A6H0UG26</accession>
<keyword evidence="1" id="KW-0614">Plasmid</keyword>
<name>A0A6H0UG26_9LACT</name>
<dbReference type="AlphaFoldDB" id="A0A6H0UG26"/>
<gene>
    <name evidence="1" type="ORF">GU336_12955</name>
</gene>
<geneLocation type="plasmid" evidence="2">
    <name>plraf_19_5_1</name>
</geneLocation>
<dbReference type="EMBL" id="CP047617">
    <property type="protein sequence ID" value="QIW55081.1"/>
    <property type="molecule type" value="Genomic_DNA"/>
</dbReference>
<evidence type="ECO:0000313" key="1">
    <source>
        <dbReference type="EMBL" id="QIW55081.1"/>
    </source>
</evidence>
<proteinExistence type="predicted"/>